<dbReference type="EMBL" id="CACVAZ010000108">
    <property type="protein sequence ID" value="CAA6816778.1"/>
    <property type="molecule type" value="Genomic_DNA"/>
</dbReference>
<evidence type="ECO:0000313" key="2">
    <source>
        <dbReference type="EMBL" id="CAA6816778.1"/>
    </source>
</evidence>
<protein>
    <submittedName>
        <fullName evidence="2">Uncharacterized protein</fullName>
    </submittedName>
</protein>
<reference evidence="2" key="1">
    <citation type="submission" date="2020-01" db="EMBL/GenBank/DDBJ databases">
        <authorList>
            <person name="Meier V. D."/>
            <person name="Meier V D."/>
        </authorList>
    </citation>
    <scope>NUCLEOTIDE SEQUENCE</scope>
    <source>
        <strain evidence="2">HLG_WM_MAG_02</strain>
    </source>
</reference>
<sequence>MKKQHNFILPLIITFSTFSMGEVHISILDNVVVSSDKDGNTDYTYVDDSSKVINSKIGTNIHINEATPRTKEESIIYYNKRISYYHSKIDSLDVKIKRYEEKIINKPKYKERYEEKIEYYSQKIDNYKNKIETAKSKIAKLKES</sequence>
<accession>A0A6S6TK12</accession>
<keyword evidence="1" id="KW-0175">Coiled coil</keyword>
<name>A0A6S6TK12_9BACT</name>
<dbReference type="AlphaFoldDB" id="A0A6S6TK12"/>
<organism evidence="2">
    <name type="scientific">uncultured Sulfurovum sp</name>
    <dbReference type="NCBI Taxonomy" id="269237"/>
    <lineage>
        <taxon>Bacteria</taxon>
        <taxon>Pseudomonadati</taxon>
        <taxon>Campylobacterota</taxon>
        <taxon>Epsilonproteobacteria</taxon>
        <taxon>Campylobacterales</taxon>
        <taxon>Sulfurovaceae</taxon>
        <taxon>Sulfurovum</taxon>
        <taxon>environmental samples</taxon>
    </lineage>
</organism>
<evidence type="ECO:0000256" key="1">
    <source>
        <dbReference type="SAM" id="Coils"/>
    </source>
</evidence>
<proteinExistence type="predicted"/>
<gene>
    <name evidence="2" type="ORF">HELGO_WM18124</name>
</gene>
<feature type="coiled-coil region" evidence="1">
    <location>
        <begin position="110"/>
        <end position="144"/>
    </location>
</feature>